<evidence type="ECO:0000313" key="2">
    <source>
        <dbReference type="EMBL" id="OCH94630.1"/>
    </source>
</evidence>
<reference evidence="2 3" key="1">
    <citation type="submission" date="2016-07" db="EMBL/GenBank/DDBJ databases">
        <title>Draft genome of the white-rot fungus Obba rivulosa 3A-2.</title>
        <authorList>
            <consortium name="DOE Joint Genome Institute"/>
            <person name="Miettinen O."/>
            <person name="Riley R."/>
            <person name="Acob R."/>
            <person name="Barry K."/>
            <person name="Cullen D."/>
            <person name="De Vries R."/>
            <person name="Hainaut M."/>
            <person name="Hatakka A."/>
            <person name="Henrissat B."/>
            <person name="Hilden K."/>
            <person name="Kuo R."/>
            <person name="Labutti K."/>
            <person name="Lipzen A."/>
            <person name="Makela M.R."/>
            <person name="Sandor L."/>
            <person name="Spatafora J.W."/>
            <person name="Grigoriev I.V."/>
            <person name="Hibbett D.S."/>
        </authorList>
    </citation>
    <scope>NUCLEOTIDE SEQUENCE [LARGE SCALE GENOMIC DNA]</scope>
    <source>
        <strain evidence="2 3">3A-2</strain>
    </source>
</reference>
<proteinExistence type="predicted"/>
<sequence>MPMVDMPPRPHFRYPAKRCRSSNPCARHTSPPTSSWGSPIASGVEALMAESNSFRCHNLSPEGNLILWRSREFLRNGRLGHGALVHTHHQRAGNTKGQEGAIHGEDCGARCMVLSRTPLVRTSIAKWSGPSAAPLVPRCQRLRFMQAAIPSD</sequence>
<name>A0A8E2DRU2_9APHY</name>
<keyword evidence="3" id="KW-1185">Reference proteome</keyword>
<protein>
    <submittedName>
        <fullName evidence="2">Uncharacterized protein</fullName>
    </submittedName>
</protein>
<dbReference type="AlphaFoldDB" id="A0A8E2DRU2"/>
<dbReference type="Proteomes" id="UP000250043">
    <property type="component" value="Unassembled WGS sequence"/>
</dbReference>
<organism evidence="2 3">
    <name type="scientific">Obba rivulosa</name>
    <dbReference type="NCBI Taxonomy" id="1052685"/>
    <lineage>
        <taxon>Eukaryota</taxon>
        <taxon>Fungi</taxon>
        <taxon>Dikarya</taxon>
        <taxon>Basidiomycota</taxon>
        <taxon>Agaricomycotina</taxon>
        <taxon>Agaricomycetes</taxon>
        <taxon>Polyporales</taxon>
        <taxon>Gelatoporiaceae</taxon>
        <taxon>Obba</taxon>
    </lineage>
</organism>
<accession>A0A8E2DRU2</accession>
<evidence type="ECO:0000313" key="3">
    <source>
        <dbReference type="Proteomes" id="UP000250043"/>
    </source>
</evidence>
<evidence type="ECO:0000256" key="1">
    <source>
        <dbReference type="SAM" id="MobiDB-lite"/>
    </source>
</evidence>
<dbReference type="EMBL" id="KV722342">
    <property type="protein sequence ID" value="OCH94630.1"/>
    <property type="molecule type" value="Genomic_DNA"/>
</dbReference>
<feature type="region of interest" description="Disordered" evidence="1">
    <location>
        <begin position="18"/>
        <end position="38"/>
    </location>
</feature>
<gene>
    <name evidence="2" type="ORF">OBBRIDRAFT_801092</name>
</gene>